<dbReference type="GeneID" id="63687126"/>
<dbReference type="HOGENOM" id="CLU_2454696_0_0_1"/>
<protein>
    <submittedName>
        <fullName evidence="1">Uncharacterized protein</fullName>
    </submittedName>
</protein>
<sequence length="89" mass="9671">MIGKPAMPGDRLTFSEIGTGTGTGTGTVKLLVGLSATSIPVQLHHNPPHFDQSARTPKSAHHQHTQQRYVRLPDRCICIWSTSCDPVPE</sequence>
<name>M5G1M2_DACPD</name>
<accession>M5G1M2</accession>
<dbReference type="EMBL" id="JH795858">
    <property type="protein sequence ID" value="EJU04116.1"/>
    <property type="molecule type" value="Genomic_DNA"/>
</dbReference>
<evidence type="ECO:0000313" key="1">
    <source>
        <dbReference type="EMBL" id="EJU04116.1"/>
    </source>
</evidence>
<evidence type="ECO:0000313" key="2">
    <source>
        <dbReference type="Proteomes" id="UP000030653"/>
    </source>
</evidence>
<reference evidence="1 2" key="1">
    <citation type="journal article" date="2012" name="Science">
        <title>The Paleozoic origin of enzymatic lignin decomposition reconstructed from 31 fungal genomes.</title>
        <authorList>
            <person name="Floudas D."/>
            <person name="Binder M."/>
            <person name="Riley R."/>
            <person name="Barry K."/>
            <person name="Blanchette R.A."/>
            <person name="Henrissat B."/>
            <person name="Martinez A.T."/>
            <person name="Otillar R."/>
            <person name="Spatafora J.W."/>
            <person name="Yadav J.S."/>
            <person name="Aerts A."/>
            <person name="Benoit I."/>
            <person name="Boyd A."/>
            <person name="Carlson A."/>
            <person name="Copeland A."/>
            <person name="Coutinho P.M."/>
            <person name="de Vries R.P."/>
            <person name="Ferreira P."/>
            <person name="Findley K."/>
            <person name="Foster B."/>
            <person name="Gaskell J."/>
            <person name="Glotzer D."/>
            <person name="Gorecki P."/>
            <person name="Heitman J."/>
            <person name="Hesse C."/>
            <person name="Hori C."/>
            <person name="Igarashi K."/>
            <person name="Jurgens J.A."/>
            <person name="Kallen N."/>
            <person name="Kersten P."/>
            <person name="Kohler A."/>
            <person name="Kuees U."/>
            <person name="Kumar T.K.A."/>
            <person name="Kuo A."/>
            <person name="LaButti K."/>
            <person name="Larrondo L.F."/>
            <person name="Lindquist E."/>
            <person name="Ling A."/>
            <person name="Lombard V."/>
            <person name="Lucas S."/>
            <person name="Lundell T."/>
            <person name="Martin R."/>
            <person name="McLaughlin D.J."/>
            <person name="Morgenstern I."/>
            <person name="Morin E."/>
            <person name="Murat C."/>
            <person name="Nagy L.G."/>
            <person name="Nolan M."/>
            <person name="Ohm R.A."/>
            <person name="Patyshakuliyeva A."/>
            <person name="Rokas A."/>
            <person name="Ruiz-Duenas F.J."/>
            <person name="Sabat G."/>
            <person name="Salamov A."/>
            <person name="Samejima M."/>
            <person name="Schmutz J."/>
            <person name="Slot J.C."/>
            <person name="St John F."/>
            <person name="Stenlid J."/>
            <person name="Sun H."/>
            <person name="Sun S."/>
            <person name="Syed K."/>
            <person name="Tsang A."/>
            <person name="Wiebenga A."/>
            <person name="Young D."/>
            <person name="Pisabarro A."/>
            <person name="Eastwood D.C."/>
            <person name="Martin F."/>
            <person name="Cullen D."/>
            <person name="Grigoriev I.V."/>
            <person name="Hibbett D.S."/>
        </authorList>
    </citation>
    <scope>NUCLEOTIDE SEQUENCE [LARGE SCALE GENOMIC DNA]</scope>
    <source>
        <strain evidence="1 2">DJM-731 SS1</strain>
    </source>
</reference>
<organism evidence="1 2">
    <name type="scientific">Dacryopinax primogenitus (strain DJM 731)</name>
    <name type="common">Brown rot fungus</name>
    <dbReference type="NCBI Taxonomy" id="1858805"/>
    <lineage>
        <taxon>Eukaryota</taxon>
        <taxon>Fungi</taxon>
        <taxon>Dikarya</taxon>
        <taxon>Basidiomycota</taxon>
        <taxon>Agaricomycotina</taxon>
        <taxon>Dacrymycetes</taxon>
        <taxon>Dacrymycetales</taxon>
        <taxon>Dacrymycetaceae</taxon>
        <taxon>Dacryopinax</taxon>
    </lineage>
</organism>
<dbReference type="AlphaFoldDB" id="M5G1M2"/>
<gene>
    <name evidence="1" type="ORF">DACRYDRAFT_20751</name>
</gene>
<proteinExistence type="predicted"/>
<keyword evidence="2" id="KW-1185">Reference proteome</keyword>
<dbReference type="Proteomes" id="UP000030653">
    <property type="component" value="Unassembled WGS sequence"/>
</dbReference>
<dbReference type="RefSeq" id="XP_040631010.1">
    <property type="nucleotide sequence ID" value="XM_040772064.1"/>
</dbReference>